<organism evidence="5 6">
    <name type="scientific">Mycolicibacterium porcinum</name>
    <dbReference type="NCBI Taxonomy" id="39693"/>
    <lineage>
        <taxon>Bacteria</taxon>
        <taxon>Bacillati</taxon>
        <taxon>Actinomycetota</taxon>
        <taxon>Actinomycetes</taxon>
        <taxon>Mycobacteriales</taxon>
        <taxon>Mycobacteriaceae</taxon>
        <taxon>Mycolicibacterium</taxon>
    </lineage>
</organism>
<dbReference type="RefSeq" id="WP_036439412.1">
    <property type="nucleotide sequence ID" value="NZ_JACKVC010000016.1"/>
</dbReference>
<dbReference type="Pfam" id="PF12802">
    <property type="entry name" value="MarR_2"/>
    <property type="match status" value="1"/>
</dbReference>
<comment type="caution">
    <text evidence="5">The sequence shown here is derived from an EMBL/GenBank/DDBJ whole genome shotgun (WGS) entry which is preliminary data.</text>
</comment>
<dbReference type="SUPFAM" id="SSF46785">
    <property type="entry name" value="Winged helix' DNA-binding domain"/>
    <property type="match status" value="1"/>
</dbReference>
<dbReference type="PANTHER" id="PTHR42756:SF1">
    <property type="entry name" value="TRANSCRIPTIONAL REPRESSOR OF EMRAB OPERON"/>
    <property type="match status" value="1"/>
</dbReference>
<protein>
    <submittedName>
        <fullName evidence="5">MarR family transcriptional regulator</fullName>
    </submittedName>
</protein>
<proteinExistence type="predicted"/>
<dbReference type="SMART" id="SM00347">
    <property type="entry name" value="HTH_MARR"/>
    <property type="match status" value="1"/>
</dbReference>
<dbReference type="InterPro" id="IPR036390">
    <property type="entry name" value="WH_DNA-bd_sf"/>
</dbReference>
<keyword evidence="3" id="KW-0804">Transcription</keyword>
<evidence type="ECO:0000256" key="3">
    <source>
        <dbReference type="ARBA" id="ARBA00023163"/>
    </source>
</evidence>
<evidence type="ECO:0000313" key="5">
    <source>
        <dbReference type="EMBL" id="MCV7389802.1"/>
    </source>
</evidence>
<dbReference type="GO" id="GO:0003677">
    <property type="term" value="F:DNA binding"/>
    <property type="evidence" value="ECO:0007669"/>
    <property type="project" value="UniProtKB-KW"/>
</dbReference>
<evidence type="ECO:0000259" key="4">
    <source>
        <dbReference type="PROSITE" id="PS50995"/>
    </source>
</evidence>
<dbReference type="Proteomes" id="UP001141659">
    <property type="component" value="Unassembled WGS sequence"/>
</dbReference>
<reference evidence="5" key="1">
    <citation type="submission" date="2020-07" db="EMBL/GenBank/DDBJ databases">
        <authorList>
            <person name="Pettersson B.M.F."/>
            <person name="Behra P.R.K."/>
            <person name="Ramesh M."/>
            <person name="Das S."/>
            <person name="Dasgupta S."/>
            <person name="Kirsebom L.A."/>
        </authorList>
    </citation>
    <scope>NUCLEOTIDE SEQUENCE</scope>
    <source>
        <strain evidence="5">DSM 44242</strain>
    </source>
</reference>
<reference evidence="5" key="2">
    <citation type="journal article" date="2022" name="BMC Genomics">
        <title>Comparative genome analysis of mycobacteria focusing on tRNA and non-coding RNA.</title>
        <authorList>
            <person name="Behra P.R.K."/>
            <person name="Pettersson B.M.F."/>
            <person name="Ramesh M."/>
            <person name="Das S."/>
            <person name="Dasgupta S."/>
            <person name="Kirsebom L.A."/>
        </authorList>
    </citation>
    <scope>NUCLEOTIDE SEQUENCE</scope>
    <source>
        <strain evidence="5">DSM 44242</strain>
    </source>
</reference>
<gene>
    <name evidence="5" type="ORF">H5P34_17225</name>
</gene>
<accession>A0AAW5T528</accession>
<sequence>MAEKPIGVSALDQRIPFLLSQLGAYVAEGFKARLEPLGLHPRATAVLLALAAADGQSQRELYERLGLHRNVMVTLIDALEAEGLVERRPHPEDRRAFAVSLTERARELIPALDETGRALEDEVTASLSDDERAVLRHTLRRLSAAAGLIPGVHPGLT</sequence>
<evidence type="ECO:0000313" key="6">
    <source>
        <dbReference type="Proteomes" id="UP001141659"/>
    </source>
</evidence>
<dbReference type="AlphaFoldDB" id="A0AAW5T528"/>
<dbReference type="InterPro" id="IPR036388">
    <property type="entry name" value="WH-like_DNA-bd_sf"/>
</dbReference>
<keyword evidence="1" id="KW-0805">Transcription regulation</keyword>
<evidence type="ECO:0000256" key="1">
    <source>
        <dbReference type="ARBA" id="ARBA00023015"/>
    </source>
</evidence>
<evidence type="ECO:0000256" key="2">
    <source>
        <dbReference type="ARBA" id="ARBA00023125"/>
    </source>
</evidence>
<name>A0AAW5T528_9MYCO</name>
<dbReference type="PROSITE" id="PS50995">
    <property type="entry name" value="HTH_MARR_2"/>
    <property type="match status" value="1"/>
</dbReference>
<feature type="domain" description="HTH marR-type" evidence="4">
    <location>
        <begin position="12"/>
        <end position="144"/>
    </location>
</feature>
<dbReference type="PANTHER" id="PTHR42756">
    <property type="entry name" value="TRANSCRIPTIONAL REGULATOR, MARR"/>
    <property type="match status" value="1"/>
</dbReference>
<dbReference type="EMBL" id="JACKVC010000016">
    <property type="protein sequence ID" value="MCV7389802.1"/>
    <property type="molecule type" value="Genomic_DNA"/>
</dbReference>
<dbReference type="PRINTS" id="PR00598">
    <property type="entry name" value="HTHMARR"/>
</dbReference>
<keyword evidence="2" id="KW-0238">DNA-binding</keyword>
<dbReference type="InterPro" id="IPR000835">
    <property type="entry name" value="HTH_MarR-typ"/>
</dbReference>
<dbReference type="Gene3D" id="1.10.10.10">
    <property type="entry name" value="Winged helix-like DNA-binding domain superfamily/Winged helix DNA-binding domain"/>
    <property type="match status" value="1"/>
</dbReference>
<dbReference type="GO" id="GO:0003700">
    <property type="term" value="F:DNA-binding transcription factor activity"/>
    <property type="evidence" value="ECO:0007669"/>
    <property type="project" value="InterPro"/>
</dbReference>